<dbReference type="RefSeq" id="WP_131748948.1">
    <property type="nucleotide sequence ID" value="NZ_CAACYI010000001.1"/>
</dbReference>
<dbReference type="PANTHER" id="PTHR10683:SF40">
    <property type="entry name" value="FRUCTOSE-6-PHOSPHATE ALDOLASE 1-RELATED"/>
    <property type="match status" value="1"/>
</dbReference>
<comment type="caution">
    <text evidence="4">The sequence shown here is derived from an EMBL/GenBank/DDBJ whole genome shotgun (WGS) entry which is preliminary data.</text>
</comment>
<dbReference type="PROSITE" id="PS00958">
    <property type="entry name" value="TRANSALDOLASE_2"/>
    <property type="match status" value="1"/>
</dbReference>
<dbReference type="InterPro" id="IPR018225">
    <property type="entry name" value="Transaldolase_AS"/>
</dbReference>
<dbReference type="SUPFAM" id="SSF51569">
    <property type="entry name" value="Aldolase"/>
    <property type="match status" value="1"/>
</dbReference>
<comment type="subcellular location">
    <subcellularLocation>
        <location evidence="1">Cytoplasm</location>
    </subcellularLocation>
</comment>
<dbReference type="Proteomes" id="UP000377798">
    <property type="component" value="Unassembled WGS sequence"/>
</dbReference>
<dbReference type="InterPro" id="IPR001585">
    <property type="entry name" value="TAL/FSA"/>
</dbReference>
<dbReference type="AlphaFoldDB" id="A0A8H2M5L1"/>
<protein>
    <submittedName>
        <fullName evidence="4">Probable transaldolase</fullName>
        <ecNumber evidence="4">2.2.1.2</ecNumber>
    </submittedName>
</protein>
<dbReference type="Gene3D" id="3.20.20.70">
    <property type="entry name" value="Aldolase class I"/>
    <property type="match status" value="1"/>
</dbReference>
<keyword evidence="4" id="KW-0808">Transferase</keyword>
<accession>A0A8H2M5L1</accession>
<dbReference type="InterPro" id="IPR033919">
    <property type="entry name" value="TSA/FSA_arc/bac"/>
</dbReference>
<evidence type="ECO:0000313" key="5">
    <source>
        <dbReference type="Proteomes" id="UP000377798"/>
    </source>
</evidence>
<keyword evidence="5" id="KW-1185">Reference proteome</keyword>
<dbReference type="PANTHER" id="PTHR10683">
    <property type="entry name" value="TRANSALDOLASE"/>
    <property type="match status" value="1"/>
</dbReference>
<keyword evidence="2" id="KW-0963">Cytoplasm</keyword>
<dbReference type="GO" id="GO:0004801">
    <property type="term" value="F:transaldolase activity"/>
    <property type="evidence" value="ECO:0007669"/>
    <property type="project" value="UniProtKB-EC"/>
</dbReference>
<proteinExistence type="predicted"/>
<dbReference type="InterPro" id="IPR013785">
    <property type="entry name" value="Aldolase_TIM"/>
</dbReference>
<dbReference type="InterPro" id="IPR004731">
    <property type="entry name" value="Transaldolase_3B/F6P_aldolase"/>
</dbReference>
<dbReference type="GO" id="GO:0005975">
    <property type="term" value="P:carbohydrate metabolic process"/>
    <property type="evidence" value="ECO:0007669"/>
    <property type="project" value="InterPro"/>
</dbReference>
<evidence type="ECO:0000313" key="4">
    <source>
        <dbReference type="EMBL" id="VFB16343.1"/>
    </source>
</evidence>
<evidence type="ECO:0000256" key="2">
    <source>
        <dbReference type="ARBA" id="ARBA00022490"/>
    </source>
</evidence>
<keyword evidence="3" id="KW-0704">Schiff base</keyword>
<dbReference type="GO" id="GO:0016832">
    <property type="term" value="F:aldehyde-lyase activity"/>
    <property type="evidence" value="ECO:0007669"/>
    <property type="project" value="InterPro"/>
</dbReference>
<dbReference type="PROSITE" id="PS01054">
    <property type="entry name" value="TRANSALDOLASE_1"/>
    <property type="match status" value="1"/>
</dbReference>
<name>A0A8H2M5L1_9FIRM</name>
<organism evidence="4 5">
    <name type="scientific">Urinicoccus massiliensis</name>
    <dbReference type="NCBI Taxonomy" id="1723382"/>
    <lineage>
        <taxon>Bacteria</taxon>
        <taxon>Bacillati</taxon>
        <taxon>Bacillota</taxon>
        <taxon>Tissierellia</taxon>
        <taxon>Tissierellales</taxon>
        <taxon>Peptoniphilaceae</taxon>
        <taxon>Urinicoccus</taxon>
    </lineage>
</organism>
<dbReference type="GO" id="GO:0005737">
    <property type="term" value="C:cytoplasm"/>
    <property type="evidence" value="ECO:0007669"/>
    <property type="project" value="UniProtKB-SubCell"/>
</dbReference>
<sequence>MDLFIDSALYEEIEEIHTWGILSGVTTNPSLIYRSKENFEELIQKIAALVDGPVSAEVPSDTAEKMVVDARKLACLDKNIVIKLPMTEEGIKATSILAREKIQVNMTLIFSPNQALLASQAGAQYVSPFIGRIDDISYDGADLIKNIKKIFTQGNMPTKIIAASIRHPKHVLDAAINGADIATIPYKVFKQMLKHPLTDSGLEGFNKDWNKYLKGDTK</sequence>
<dbReference type="FunFam" id="3.20.20.70:FF:000018">
    <property type="entry name" value="Probable transaldolase"/>
    <property type="match status" value="1"/>
</dbReference>
<reference evidence="4 5" key="1">
    <citation type="submission" date="2019-02" db="EMBL/GenBank/DDBJ databases">
        <authorList>
            <consortium name="Pathogen Informatics"/>
        </authorList>
    </citation>
    <scope>NUCLEOTIDE SEQUENCE [LARGE SCALE GENOMIC DNA]</scope>
    <source>
        <strain evidence="4 5">3012STDY7089603</strain>
    </source>
</reference>
<dbReference type="CDD" id="cd00956">
    <property type="entry name" value="Transaldolase_FSA"/>
    <property type="match status" value="1"/>
</dbReference>
<dbReference type="EMBL" id="CAACYI010000001">
    <property type="protein sequence ID" value="VFB16343.1"/>
    <property type="molecule type" value="Genomic_DNA"/>
</dbReference>
<dbReference type="NCBIfam" id="TIGR00875">
    <property type="entry name" value="fsa_talC_mipB"/>
    <property type="match status" value="1"/>
</dbReference>
<evidence type="ECO:0000256" key="3">
    <source>
        <dbReference type="ARBA" id="ARBA00023270"/>
    </source>
</evidence>
<evidence type="ECO:0000256" key="1">
    <source>
        <dbReference type="ARBA" id="ARBA00004496"/>
    </source>
</evidence>
<dbReference type="EC" id="2.2.1.2" evidence="4"/>
<dbReference type="Pfam" id="PF00923">
    <property type="entry name" value="TAL_FSA"/>
    <property type="match status" value="1"/>
</dbReference>
<gene>
    <name evidence="4" type="primary">tal</name>
    <name evidence="4" type="ORF">NCTC13150_00865</name>
</gene>